<keyword evidence="1" id="KW-0472">Membrane</keyword>
<accession>I3W065</accession>
<organism evidence="2">
    <name type="scientific">Acetobacter pasteurianus</name>
    <name type="common">Acetobacter turbidans</name>
    <dbReference type="NCBI Taxonomy" id="438"/>
    <lineage>
        <taxon>Bacteria</taxon>
        <taxon>Pseudomonadati</taxon>
        <taxon>Pseudomonadota</taxon>
        <taxon>Alphaproteobacteria</taxon>
        <taxon>Acetobacterales</taxon>
        <taxon>Acetobacteraceae</taxon>
        <taxon>Acetobacter</taxon>
    </lineage>
</organism>
<feature type="transmembrane region" description="Helical" evidence="1">
    <location>
        <begin position="43"/>
        <end position="65"/>
    </location>
</feature>
<keyword evidence="1" id="KW-1133">Transmembrane helix</keyword>
<keyword evidence="2" id="KW-0614">Plasmid</keyword>
<evidence type="ECO:0000313" key="2">
    <source>
        <dbReference type="EMBL" id="AFK88992.1"/>
    </source>
</evidence>
<reference evidence="2" key="1">
    <citation type="submission" date="2012-01" db="EMBL/GenBank/DDBJ databases">
        <authorList>
            <person name="Summers A.O."/>
            <person name="Wireman J."/>
        </authorList>
    </citation>
    <scope>NUCLEOTIDE SEQUENCE</scope>
    <source>
        <strain evidence="2">AC2-58</strain>
        <plasmid evidence="2">pAC258-29</plasmid>
    </source>
</reference>
<name>I3W065_ACEPA</name>
<proteinExistence type="predicted"/>
<dbReference type="EMBL" id="JQ418523">
    <property type="protein sequence ID" value="AFK88992.1"/>
    <property type="molecule type" value="Genomic_DNA"/>
</dbReference>
<evidence type="ECO:0000256" key="1">
    <source>
        <dbReference type="SAM" id="Phobius"/>
    </source>
</evidence>
<sequence>MKHVFLGSLAISVLGIILGIPDADMFMRHAAGQSESPMASVGGLVVLSTLAWPIIGLLLLVQGYVRLLGRLHRRMVTRGIFSKDGRP</sequence>
<protein>
    <submittedName>
        <fullName evidence="2">Uncharacterized protein</fullName>
    </submittedName>
</protein>
<dbReference type="AlphaFoldDB" id="I3W065"/>
<geneLocation type="plasmid" evidence="2">
    <name>pAC258-29</name>
</geneLocation>
<keyword evidence="1" id="KW-0812">Transmembrane</keyword>